<evidence type="ECO:0000256" key="3">
    <source>
        <dbReference type="ARBA" id="ARBA00022840"/>
    </source>
</evidence>
<dbReference type="Pfam" id="PF02682">
    <property type="entry name" value="CT_C_D"/>
    <property type="match status" value="1"/>
</dbReference>
<dbReference type="GO" id="GO:0005524">
    <property type="term" value="F:ATP binding"/>
    <property type="evidence" value="ECO:0007669"/>
    <property type="project" value="UniProtKB-KW"/>
</dbReference>
<evidence type="ECO:0000256" key="2">
    <source>
        <dbReference type="ARBA" id="ARBA00022801"/>
    </source>
</evidence>
<proteinExistence type="predicted"/>
<dbReference type="InterPro" id="IPR029000">
    <property type="entry name" value="Cyclophilin-like_dom_sf"/>
</dbReference>
<keyword evidence="3" id="KW-0067">ATP-binding</keyword>
<dbReference type="PANTHER" id="PTHR34698:SF2">
    <property type="entry name" value="5-OXOPROLINASE SUBUNIT B"/>
    <property type="match status" value="1"/>
</dbReference>
<dbReference type="InterPro" id="IPR010016">
    <property type="entry name" value="PxpB"/>
</dbReference>
<dbReference type="Proteomes" id="UP000610303">
    <property type="component" value="Unassembled WGS sequence"/>
</dbReference>
<protein>
    <submittedName>
        <fullName evidence="5">Allophanate hydrolase</fullName>
    </submittedName>
</protein>
<dbReference type="RefSeq" id="WP_189083682.1">
    <property type="nucleotide sequence ID" value="NZ_BMRJ01000001.1"/>
</dbReference>
<evidence type="ECO:0000313" key="6">
    <source>
        <dbReference type="Proteomes" id="UP000610303"/>
    </source>
</evidence>
<organism evidence="5 6">
    <name type="scientific">Agromyces mediolanus</name>
    <name type="common">Corynebacterium mediolanum</name>
    <dbReference type="NCBI Taxonomy" id="41986"/>
    <lineage>
        <taxon>Bacteria</taxon>
        <taxon>Bacillati</taxon>
        <taxon>Actinomycetota</taxon>
        <taxon>Actinomycetes</taxon>
        <taxon>Micrococcales</taxon>
        <taxon>Microbacteriaceae</taxon>
        <taxon>Agromyces</taxon>
    </lineage>
</organism>
<dbReference type="PANTHER" id="PTHR34698">
    <property type="entry name" value="5-OXOPROLINASE SUBUNIT B"/>
    <property type="match status" value="1"/>
</dbReference>
<dbReference type="AlphaFoldDB" id="A0A918F8A3"/>
<accession>A0A918F8A3</accession>
<reference evidence="5" key="1">
    <citation type="journal article" date="2014" name="Int. J. Syst. Evol. Microbiol.">
        <title>Complete genome sequence of Corynebacterium casei LMG S-19264T (=DSM 44701T), isolated from a smear-ripened cheese.</title>
        <authorList>
            <consortium name="US DOE Joint Genome Institute (JGI-PGF)"/>
            <person name="Walter F."/>
            <person name="Albersmeier A."/>
            <person name="Kalinowski J."/>
            <person name="Ruckert C."/>
        </authorList>
    </citation>
    <scope>NUCLEOTIDE SEQUENCE</scope>
    <source>
        <strain evidence="5">JCM 3346</strain>
    </source>
</reference>
<keyword evidence="6" id="KW-1185">Reference proteome</keyword>
<dbReference type="Gene3D" id="2.40.100.10">
    <property type="entry name" value="Cyclophilin-like"/>
    <property type="match status" value="1"/>
</dbReference>
<dbReference type="SUPFAM" id="SSF160467">
    <property type="entry name" value="PH0987 N-terminal domain-like"/>
    <property type="match status" value="1"/>
</dbReference>
<dbReference type="SMART" id="SM00796">
    <property type="entry name" value="AHS1"/>
    <property type="match status" value="1"/>
</dbReference>
<evidence type="ECO:0000259" key="4">
    <source>
        <dbReference type="SMART" id="SM00796"/>
    </source>
</evidence>
<comment type="caution">
    <text evidence="5">The sequence shown here is derived from an EMBL/GenBank/DDBJ whole genome shotgun (WGS) entry which is preliminary data.</text>
</comment>
<dbReference type="EMBL" id="BMRJ01000001">
    <property type="protein sequence ID" value="GGR14918.1"/>
    <property type="molecule type" value="Genomic_DNA"/>
</dbReference>
<dbReference type="InterPro" id="IPR003833">
    <property type="entry name" value="CT_C_D"/>
</dbReference>
<keyword evidence="1" id="KW-0547">Nucleotide-binding</keyword>
<name>A0A918F8A3_AGRME</name>
<keyword evidence="2 5" id="KW-0378">Hydrolase</keyword>
<sequence length="224" mass="23756">MTVRLLPSGPDAILVECGSQAEVLALHEALAAEPPAGLVELVPAARTVLVSVDHRVLPLETAASWVRRAAQRSPADGAVAPSSATVLPERAAPVVLDVSYDGEDLDDTARLLGIGTAELVARHLAAEWRVAFIGFAPGFAYLVSDDWPYRVPRLDAPRTRVPAGSLALADGYTGAYPRESPGGWRLIGRTEAVLWDELAEPPARLVPGARVRFRESGSRIGADS</sequence>
<evidence type="ECO:0000313" key="5">
    <source>
        <dbReference type="EMBL" id="GGR14918.1"/>
    </source>
</evidence>
<feature type="domain" description="Carboxyltransferase" evidence="4">
    <location>
        <begin position="3"/>
        <end position="205"/>
    </location>
</feature>
<dbReference type="SUPFAM" id="SSF50891">
    <property type="entry name" value="Cyclophilin-like"/>
    <property type="match status" value="1"/>
</dbReference>
<dbReference type="GO" id="GO:0016787">
    <property type="term" value="F:hydrolase activity"/>
    <property type="evidence" value="ECO:0007669"/>
    <property type="project" value="UniProtKB-KW"/>
</dbReference>
<reference evidence="5" key="2">
    <citation type="submission" date="2020-09" db="EMBL/GenBank/DDBJ databases">
        <authorList>
            <person name="Sun Q."/>
            <person name="Ohkuma M."/>
        </authorList>
    </citation>
    <scope>NUCLEOTIDE SEQUENCE</scope>
    <source>
        <strain evidence="5">JCM 3346</strain>
    </source>
</reference>
<dbReference type="Gene3D" id="3.30.1360.40">
    <property type="match status" value="1"/>
</dbReference>
<evidence type="ECO:0000256" key="1">
    <source>
        <dbReference type="ARBA" id="ARBA00022741"/>
    </source>
</evidence>
<gene>
    <name evidence="5" type="ORF">GCM10010196_04510</name>
</gene>